<evidence type="ECO:0000256" key="5">
    <source>
        <dbReference type="ARBA" id="ARBA00023315"/>
    </source>
</evidence>
<dbReference type="GO" id="GO:0042619">
    <property type="term" value="P:poly-hydroxybutyrate biosynthetic process"/>
    <property type="evidence" value="ECO:0007669"/>
    <property type="project" value="UniProtKB-KW"/>
</dbReference>
<evidence type="ECO:0000259" key="8">
    <source>
        <dbReference type="Pfam" id="PF00561"/>
    </source>
</evidence>
<dbReference type="Pfam" id="PF14520">
    <property type="entry name" value="HHH_5"/>
    <property type="match status" value="1"/>
</dbReference>
<name>A0A6C0URS1_9EURY</name>
<keyword evidence="4" id="KW-0583">PHB biosynthesis</keyword>
<sequence length="447" mass="50174">MNPYSAPLEFQAQTWEDAAEAIEQMTGAPDQLERMQSVEVGQTPSEVVYSENKLDLLHYEPRTDEQLDVPILIVYALINRPYILDLQPNRSVVRTLLDQGLDVYLIDWGEPSRLDASLTLDDYVNRYIENCVDVVRDRSDQDSINLLGYCMGGTMSAMYTALHPEKVRNLGLMASGLCFNDTGGTLEFWGDEEYYNPEAVTDVSGNVPSEFLDVGFALMDPVDNYLTKYIRLFENLDNDSFVENFARMEKWLSDGIDVAGETYTQFLQDIYQDNKLVNGELMLGEQHVDLANIDMPVIQIVGEHDHLIPPASSIPFNDAIASDDTMVIEFPTGHIGLSVSSKSHAELWPQVCDWYVQRSQHEETSESTSTEATDEPSAESAAVEESAELEDITGIGPAYATRLRESGIETLEDLASTEVSISEQIDVSESQFQQWIDEANERLNKND</sequence>
<feature type="region of interest" description="Disordered" evidence="7">
    <location>
        <begin position="359"/>
        <end position="389"/>
    </location>
</feature>
<dbReference type="PANTHER" id="PTHR36837:SF2">
    <property type="entry name" value="POLY(3-HYDROXYALKANOATE) POLYMERASE SUBUNIT PHAC"/>
    <property type="match status" value="1"/>
</dbReference>
<evidence type="ECO:0000256" key="6">
    <source>
        <dbReference type="ARBA" id="ARBA00033356"/>
    </source>
</evidence>
<dbReference type="Gene3D" id="3.40.50.1820">
    <property type="entry name" value="alpha/beta hydrolase"/>
    <property type="match status" value="1"/>
</dbReference>
<dbReference type="EMBL" id="CP048739">
    <property type="protein sequence ID" value="QIB75638.1"/>
    <property type="molecule type" value="Genomic_DNA"/>
</dbReference>
<keyword evidence="3" id="KW-0808">Transferase</keyword>
<evidence type="ECO:0000256" key="1">
    <source>
        <dbReference type="ARBA" id="ARBA00004683"/>
    </source>
</evidence>
<accession>A0A6C0URS1</accession>
<feature type="domain" description="AB hydrolase-1" evidence="8">
    <location>
        <begin position="70"/>
        <end position="337"/>
    </location>
</feature>
<evidence type="ECO:0000256" key="3">
    <source>
        <dbReference type="ARBA" id="ARBA00022679"/>
    </source>
</evidence>
<dbReference type="RefSeq" id="WP_163487396.1">
    <property type="nucleotide sequence ID" value="NZ_CP048739.1"/>
</dbReference>
<organism evidence="9 10">
    <name type="scientific">Halogeometricum borinquense</name>
    <dbReference type="NCBI Taxonomy" id="60847"/>
    <lineage>
        <taxon>Archaea</taxon>
        <taxon>Methanobacteriati</taxon>
        <taxon>Methanobacteriota</taxon>
        <taxon>Stenosarchaea group</taxon>
        <taxon>Halobacteria</taxon>
        <taxon>Halobacteriales</taxon>
        <taxon>Haloferacaceae</taxon>
        <taxon>Halogeometricum</taxon>
    </lineage>
</organism>
<proteinExistence type="predicted"/>
<evidence type="ECO:0000313" key="9">
    <source>
        <dbReference type="EMBL" id="QIB75638.1"/>
    </source>
</evidence>
<keyword evidence="5" id="KW-0012">Acyltransferase</keyword>
<dbReference type="InterPro" id="IPR029058">
    <property type="entry name" value="AB_hydrolase_fold"/>
</dbReference>
<reference evidence="9 10" key="1">
    <citation type="submission" date="2020-02" db="EMBL/GenBank/DDBJ databases">
        <title>Whole genome sequence of Halogeometricum borinquense strain wsp4.</title>
        <authorList>
            <person name="Verma D.K."/>
            <person name="Gopal K."/>
            <person name="Prasad E.S."/>
        </authorList>
    </citation>
    <scope>NUCLEOTIDE SEQUENCE [LARGE SCALE GENOMIC DNA]</scope>
    <source>
        <strain evidence="10">wsp4</strain>
    </source>
</reference>
<dbReference type="GO" id="GO:0016746">
    <property type="term" value="F:acyltransferase activity"/>
    <property type="evidence" value="ECO:0007669"/>
    <property type="project" value="UniProtKB-KW"/>
</dbReference>
<comment type="pathway">
    <text evidence="1">Biopolymer metabolism; poly-(R)-3-hydroxybutanoate biosynthesis.</text>
</comment>
<dbReference type="AlphaFoldDB" id="A0A6C0URS1"/>
<dbReference type="NCBIfam" id="TIGR01836">
    <property type="entry name" value="PHA_synth_III_C"/>
    <property type="match status" value="1"/>
</dbReference>
<dbReference type="UniPathway" id="UPA00917"/>
<evidence type="ECO:0000256" key="2">
    <source>
        <dbReference type="ARBA" id="ARBA00019065"/>
    </source>
</evidence>
<evidence type="ECO:0000256" key="7">
    <source>
        <dbReference type="SAM" id="MobiDB-lite"/>
    </source>
</evidence>
<dbReference type="GeneID" id="44080913"/>
<dbReference type="Proteomes" id="UP000465846">
    <property type="component" value="Chromosome"/>
</dbReference>
<evidence type="ECO:0000256" key="4">
    <source>
        <dbReference type="ARBA" id="ARBA00022752"/>
    </source>
</evidence>
<evidence type="ECO:0000313" key="10">
    <source>
        <dbReference type="Proteomes" id="UP000465846"/>
    </source>
</evidence>
<dbReference type="PANTHER" id="PTHR36837">
    <property type="entry name" value="POLY(3-HYDROXYALKANOATE) POLYMERASE SUBUNIT PHAC"/>
    <property type="match status" value="1"/>
</dbReference>
<gene>
    <name evidence="9" type="primary">phaC</name>
    <name evidence="9" type="ORF">G3I44_15890</name>
</gene>
<dbReference type="SUPFAM" id="SSF53474">
    <property type="entry name" value="alpha/beta-Hydrolases"/>
    <property type="match status" value="1"/>
</dbReference>
<protein>
    <recommendedName>
        <fullName evidence="2">Poly(3-hydroxyalkanoate) polymerase subunit PhaC</fullName>
    </recommendedName>
    <alternativeName>
        <fullName evidence="6">PHB synthase subunit PhaC</fullName>
    </alternativeName>
</protein>
<dbReference type="Gene3D" id="1.10.150.20">
    <property type="entry name" value="5' to 3' exonuclease, C-terminal subdomain"/>
    <property type="match status" value="1"/>
</dbReference>
<dbReference type="InterPro" id="IPR000073">
    <property type="entry name" value="AB_hydrolase_1"/>
</dbReference>
<dbReference type="InterPro" id="IPR051321">
    <property type="entry name" value="PHA/PHB_synthase"/>
</dbReference>
<dbReference type="InterPro" id="IPR010125">
    <property type="entry name" value="PHA_synth_III_C"/>
</dbReference>
<dbReference type="Pfam" id="PF00561">
    <property type="entry name" value="Abhydrolase_1"/>
    <property type="match status" value="1"/>
</dbReference>